<feature type="compositionally biased region" description="Acidic residues" evidence="1">
    <location>
        <begin position="84"/>
        <end position="116"/>
    </location>
</feature>
<protein>
    <submittedName>
        <fullName evidence="2">Uncharacterized protein</fullName>
    </submittedName>
</protein>
<feature type="region of interest" description="Disordered" evidence="1">
    <location>
        <begin position="27"/>
        <end position="116"/>
    </location>
</feature>
<evidence type="ECO:0000256" key="1">
    <source>
        <dbReference type="SAM" id="MobiDB-lite"/>
    </source>
</evidence>
<reference evidence="2 3" key="1">
    <citation type="submission" date="2018-05" db="EMBL/GenBank/DDBJ databases">
        <title>Nocardioides silvaticus genome.</title>
        <authorList>
            <person name="Li C."/>
            <person name="Wang G."/>
        </authorList>
    </citation>
    <scope>NUCLEOTIDE SEQUENCE [LARGE SCALE GENOMIC DNA]</scope>
    <source>
        <strain evidence="2 3">CCTCC AB 2018079</strain>
    </source>
</reference>
<accession>A0A316TBC0</accession>
<keyword evidence="3" id="KW-1185">Reference proteome</keyword>
<gene>
    <name evidence="2" type="ORF">DJ010_20710</name>
</gene>
<dbReference type="AlphaFoldDB" id="A0A316TBC0"/>
<name>A0A316TBC0_9ACTN</name>
<dbReference type="EMBL" id="QGDD01000012">
    <property type="protein sequence ID" value="PWN01038.1"/>
    <property type="molecule type" value="Genomic_DNA"/>
</dbReference>
<evidence type="ECO:0000313" key="2">
    <source>
        <dbReference type="EMBL" id="PWN01038.1"/>
    </source>
</evidence>
<evidence type="ECO:0000313" key="3">
    <source>
        <dbReference type="Proteomes" id="UP000245507"/>
    </source>
</evidence>
<dbReference type="Proteomes" id="UP000245507">
    <property type="component" value="Unassembled WGS sequence"/>
</dbReference>
<dbReference type="RefSeq" id="WP_109697353.1">
    <property type="nucleotide sequence ID" value="NZ_QGDD01000012.1"/>
</dbReference>
<proteinExistence type="predicted"/>
<sequence>MSRLLKLLLPLAVLLPLVGFVVGSLVTAAQDEPPPRTPIVLPEDSSDGPTDTARPTERTDDDHVVRPKPVEDDGDDDGGRDTDDRDDEAGDAGDDDRDDGDDDGDDDDGDDDGDDD</sequence>
<organism evidence="2 3">
    <name type="scientific">Nocardioides silvaticus</name>
    <dbReference type="NCBI Taxonomy" id="2201891"/>
    <lineage>
        <taxon>Bacteria</taxon>
        <taxon>Bacillati</taxon>
        <taxon>Actinomycetota</taxon>
        <taxon>Actinomycetes</taxon>
        <taxon>Propionibacteriales</taxon>
        <taxon>Nocardioidaceae</taxon>
        <taxon>Nocardioides</taxon>
    </lineage>
</organism>
<feature type="compositionally biased region" description="Basic and acidic residues" evidence="1">
    <location>
        <begin position="54"/>
        <end position="83"/>
    </location>
</feature>
<comment type="caution">
    <text evidence="2">The sequence shown here is derived from an EMBL/GenBank/DDBJ whole genome shotgun (WGS) entry which is preliminary data.</text>
</comment>